<keyword evidence="3" id="KW-1185">Reference proteome</keyword>
<proteinExistence type="predicted"/>
<evidence type="ECO:0008006" key="4">
    <source>
        <dbReference type="Google" id="ProtNLM"/>
    </source>
</evidence>
<accession>A0ABV1K9M5</accession>
<feature type="transmembrane region" description="Helical" evidence="1">
    <location>
        <begin position="35"/>
        <end position="56"/>
    </location>
</feature>
<keyword evidence="1" id="KW-1133">Transmembrane helix</keyword>
<keyword evidence="1" id="KW-0812">Transmembrane</keyword>
<gene>
    <name evidence="2" type="ORF">WIS52_11930</name>
</gene>
<evidence type="ECO:0000313" key="3">
    <source>
        <dbReference type="Proteomes" id="UP001494902"/>
    </source>
</evidence>
<feature type="transmembrane region" description="Helical" evidence="1">
    <location>
        <begin position="187"/>
        <end position="205"/>
    </location>
</feature>
<protein>
    <recommendedName>
        <fullName evidence="4">Transporter</fullName>
    </recommendedName>
</protein>
<sequence>MDERRTGEFDERPPASPAEALAIIDREQARNEPGFGPYFVVWGVSWLVIGLSWFAAGAGLWSPTAAGIATLVAVVVGVVFSVVLGVRTDRGVQGPSRTYGAMYGVGWMVAMISTGVTAVALLRFVAPELAATAPGAFLPALFVLVAGVVYTVSGALWRSPIDYGLGIALQVVAVATALAPFPWNNLVMAIGGGGALVAVGLARGARR</sequence>
<feature type="transmembrane region" description="Helical" evidence="1">
    <location>
        <begin position="68"/>
        <end position="86"/>
    </location>
</feature>
<feature type="transmembrane region" description="Helical" evidence="1">
    <location>
        <begin position="136"/>
        <end position="156"/>
    </location>
</feature>
<dbReference type="Proteomes" id="UP001494902">
    <property type="component" value="Unassembled WGS sequence"/>
</dbReference>
<feature type="transmembrane region" description="Helical" evidence="1">
    <location>
        <begin position="163"/>
        <end position="181"/>
    </location>
</feature>
<keyword evidence="1" id="KW-0472">Membrane</keyword>
<reference evidence="2 3" key="1">
    <citation type="submission" date="2024-03" db="EMBL/GenBank/DDBJ databases">
        <title>Draft genome sequence of Pseudonocardia nematodicida JCM 31783.</title>
        <authorList>
            <person name="Butdee W."/>
            <person name="Duangmal K."/>
        </authorList>
    </citation>
    <scope>NUCLEOTIDE SEQUENCE [LARGE SCALE GENOMIC DNA]</scope>
    <source>
        <strain evidence="2 3">JCM 31783</strain>
    </source>
</reference>
<dbReference type="RefSeq" id="WP_349298246.1">
    <property type="nucleotide sequence ID" value="NZ_JBEDNQ010000004.1"/>
</dbReference>
<organism evidence="2 3">
    <name type="scientific">Pseudonocardia nematodicida</name>
    <dbReference type="NCBI Taxonomy" id="1206997"/>
    <lineage>
        <taxon>Bacteria</taxon>
        <taxon>Bacillati</taxon>
        <taxon>Actinomycetota</taxon>
        <taxon>Actinomycetes</taxon>
        <taxon>Pseudonocardiales</taxon>
        <taxon>Pseudonocardiaceae</taxon>
        <taxon>Pseudonocardia</taxon>
    </lineage>
</organism>
<feature type="transmembrane region" description="Helical" evidence="1">
    <location>
        <begin position="98"/>
        <end position="124"/>
    </location>
</feature>
<evidence type="ECO:0000313" key="2">
    <source>
        <dbReference type="EMBL" id="MEQ3551180.1"/>
    </source>
</evidence>
<evidence type="ECO:0000256" key="1">
    <source>
        <dbReference type="SAM" id="Phobius"/>
    </source>
</evidence>
<comment type="caution">
    <text evidence="2">The sequence shown here is derived from an EMBL/GenBank/DDBJ whole genome shotgun (WGS) entry which is preliminary data.</text>
</comment>
<name>A0ABV1K9M5_9PSEU</name>
<dbReference type="EMBL" id="JBEDNQ010000004">
    <property type="protein sequence ID" value="MEQ3551180.1"/>
    <property type="molecule type" value="Genomic_DNA"/>
</dbReference>